<dbReference type="InterPro" id="IPR013783">
    <property type="entry name" value="Ig-like_fold"/>
</dbReference>
<feature type="domain" description="MSP" evidence="3">
    <location>
        <begin position="12"/>
        <end position="147"/>
    </location>
</feature>
<dbReference type="EMBL" id="UYSL01020146">
    <property type="protein sequence ID" value="VDL73048.1"/>
    <property type="molecule type" value="Genomic_DNA"/>
</dbReference>
<proteinExistence type="predicted"/>
<evidence type="ECO:0000313" key="4">
    <source>
        <dbReference type="EMBL" id="VDL73048.1"/>
    </source>
</evidence>
<dbReference type="AlphaFoldDB" id="A0A0N4Y1G2"/>
<evidence type="ECO:0000256" key="1">
    <source>
        <dbReference type="RuleBase" id="RU003425"/>
    </source>
</evidence>
<protein>
    <recommendedName>
        <fullName evidence="1">Major sperm protein</fullName>
    </recommendedName>
</protein>
<reference evidence="4 5" key="2">
    <citation type="submission" date="2018-11" db="EMBL/GenBank/DDBJ databases">
        <authorList>
            <consortium name="Pathogen Informatics"/>
        </authorList>
    </citation>
    <scope>NUCLEOTIDE SEQUENCE [LARGE SCALE GENOMIC DNA]</scope>
</reference>
<gene>
    <name evidence="4" type="ORF">NBR_LOCUS9459</name>
</gene>
<dbReference type="Gene3D" id="2.60.40.10">
    <property type="entry name" value="Immunoglobulins"/>
    <property type="match status" value="1"/>
</dbReference>
<keyword evidence="5" id="KW-1185">Reference proteome</keyword>
<accession>A0A0N4Y1G2</accession>
<evidence type="ECO:0000259" key="3">
    <source>
        <dbReference type="PROSITE" id="PS50202"/>
    </source>
</evidence>
<dbReference type="InterPro" id="IPR000535">
    <property type="entry name" value="MSP_dom"/>
</dbReference>
<keyword evidence="1" id="KW-0206">Cytoskeleton</keyword>
<dbReference type="PROSITE" id="PS50202">
    <property type="entry name" value="MSP"/>
    <property type="match status" value="1"/>
</dbReference>
<comment type="function">
    <text evidence="1">Central component in molecular interactions underlying sperm crawling. Forms an extensive filament system that extends from sperm villipoda, along the leading edge of the pseudopod.</text>
</comment>
<evidence type="ECO:0000256" key="2">
    <source>
        <dbReference type="SAM" id="Coils"/>
    </source>
</evidence>
<reference evidence="6" key="1">
    <citation type="submission" date="2017-02" db="UniProtKB">
        <authorList>
            <consortium name="WormBaseParasite"/>
        </authorList>
    </citation>
    <scope>IDENTIFICATION</scope>
</reference>
<sequence length="259" mass="29284">MAVVRLNTAGSDEPATPQLVSLDQTLIVFDVDQRKNATQNLKITRLPKAGLVSFRFQTNAPTRYIVNPNWGVIADDNPIPVKIELVDNRYNPQHKLILQAIAIKNKNEWKTIWDQVEKMDPPLPYQNVWIEMSTTLMNLEHTHNLTEPEAINAEAAVAQILTASTTKGKARVKELKDLKALLDADTNTILMNIEQTNILKKVIEAQLAERASQAEDLRLRTEKLKAEEKEIQADLNKDEAELKVFKDRRAANPENCATM</sequence>
<dbReference type="InterPro" id="IPR008962">
    <property type="entry name" value="PapD-like_sf"/>
</dbReference>
<evidence type="ECO:0000313" key="6">
    <source>
        <dbReference type="WBParaSite" id="NBR_0000945801-mRNA-1"/>
    </source>
</evidence>
<evidence type="ECO:0000313" key="5">
    <source>
        <dbReference type="Proteomes" id="UP000271162"/>
    </source>
</evidence>
<dbReference type="Proteomes" id="UP000271162">
    <property type="component" value="Unassembled WGS sequence"/>
</dbReference>
<dbReference type="WBParaSite" id="NBR_0000945801-mRNA-1">
    <property type="protein sequence ID" value="NBR_0000945801-mRNA-1"/>
    <property type="gene ID" value="NBR_0000945801"/>
</dbReference>
<organism evidence="6">
    <name type="scientific">Nippostrongylus brasiliensis</name>
    <name type="common">Rat hookworm</name>
    <dbReference type="NCBI Taxonomy" id="27835"/>
    <lineage>
        <taxon>Eukaryota</taxon>
        <taxon>Metazoa</taxon>
        <taxon>Ecdysozoa</taxon>
        <taxon>Nematoda</taxon>
        <taxon>Chromadorea</taxon>
        <taxon>Rhabditida</taxon>
        <taxon>Rhabditina</taxon>
        <taxon>Rhabditomorpha</taxon>
        <taxon>Strongyloidea</taxon>
        <taxon>Heligmosomidae</taxon>
        <taxon>Nippostrongylus</taxon>
    </lineage>
</organism>
<keyword evidence="2" id="KW-0175">Coiled coil</keyword>
<dbReference type="OMA" id="AWRMRTN"/>
<feature type="coiled-coil region" evidence="2">
    <location>
        <begin position="207"/>
        <end position="248"/>
    </location>
</feature>
<name>A0A0N4Y1G2_NIPBR</name>
<keyword evidence="1" id="KW-0963">Cytoplasm</keyword>
<dbReference type="Pfam" id="PF00635">
    <property type="entry name" value="Motile_Sperm"/>
    <property type="match status" value="1"/>
</dbReference>
<dbReference type="SUPFAM" id="SSF49354">
    <property type="entry name" value="PapD-like"/>
    <property type="match status" value="1"/>
</dbReference>